<gene>
    <name evidence="1" type="ORF">MNBD_ALPHA08-2343</name>
</gene>
<name>A0A3B0S4U7_9ZZZZ</name>
<dbReference type="InterPro" id="IPR054240">
    <property type="entry name" value="DUF6967"/>
</dbReference>
<accession>A0A3B0S4U7</accession>
<reference evidence="1" key="1">
    <citation type="submission" date="2018-06" db="EMBL/GenBank/DDBJ databases">
        <authorList>
            <person name="Zhirakovskaya E."/>
        </authorList>
    </citation>
    <scope>NUCLEOTIDE SEQUENCE</scope>
</reference>
<dbReference type="Pfam" id="PF22295">
    <property type="entry name" value="DUF6967"/>
    <property type="match status" value="1"/>
</dbReference>
<dbReference type="AlphaFoldDB" id="A0A3B0S4U7"/>
<dbReference type="EMBL" id="UOEC01000184">
    <property type="protein sequence ID" value="VAW01111.1"/>
    <property type="molecule type" value="Genomic_DNA"/>
</dbReference>
<sequence length="73" mass="8512">MSETDLLANAHWHLADQKQASFKQSQYENGMPMIRMTVKEGTRITLFDIHPQAAKEMGEMMVKWAEKNMQQDK</sequence>
<protein>
    <submittedName>
        <fullName evidence="1">Uncharacterized protein</fullName>
    </submittedName>
</protein>
<proteinExistence type="predicted"/>
<evidence type="ECO:0000313" key="1">
    <source>
        <dbReference type="EMBL" id="VAW01111.1"/>
    </source>
</evidence>
<organism evidence="1">
    <name type="scientific">hydrothermal vent metagenome</name>
    <dbReference type="NCBI Taxonomy" id="652676"/>
    <lineage>
        <taxon>unclassified sequences</taxon>
        <taxon>metagenomes</taxon>
        <taxon>ecological metagenomes</taxon>
    </lineage>
</organism>